<sequence length="192" mass="21815">MPSTASTSSSPSRTPATAPPPPDERIPLSSVPDVTKLFAPLIQEAIELELDGEEAASAYYDEFEQLYWMYSGWDEEREDFEREWDPLMDWLRDYERRRFVAMRSADVEARKSLAEEYGELAPKFALMNARRRGPAGLAILRKRHFARHPVLNPAQRLVSLPSLNSRRKPWAEVAESVKGAIQGFLGRPVLGI</sequence>
<feature type="compositionally biased region" description="Low complexity" evidence="1">
    <location>
        <begin position="1"/>
        <end position="16"/>
    </location>
</feature>
<dbReference type="AlphaFoldDB" id="A0A0K3CHA2"/>
<evidence type="ECO:0000256" key="1">
    <source>
        <dbReference type="SAM" id="MobiDB-lite"/>
    </source>
</evidence>
<evidence type="ECO:0000313" key="3">
    <source>
        <dbReference type="Proteomes" id="UP000199069"/>
    </source>
</evidence>
<reference evidence="2 3" key="1">
    <citation type="submission" date="2015-07" db="EMBL/GenBank/DDBJ databases">
        <authorList>
            <person name="Cajimat M.N.B."/>
            <person name="Milazzo M.L."/>
            <person name="Fulhorst C.F."/>
        </authorList>
    </citation>
    <scope>NUCLEOTIDE SEQUENCE [LARGE SCALE GENOMIC DNA]</scope>
    <source>
        <strain evidence="2">Single colony</strain>
    </source>
</reference>
<dbReference type="EMBL" id="CWKI01000007">
    <property type="protein sequence ID" value="CTR07915.1"/>
    <property type="molecule type" value="Genomic_DNA"/>
</dbReference>
<protein>
    <submittedName>
        <fullName evidence="2">BY PROTMAP: gi|342320518|gb|EGU12458.1| putative cellulose-binding protein [Rhodotorula glutinis ATCC 204091]</fullName>
    </submittedName>
</protein>
<dbReference type="Proteomes" id="UP000199069">
    <property type="component" value="Unassembled WGS sequence"/>
</dbReference>
<feature type="region of interest" description="Disordered" evidence="1">
    <location>
        <begin position="1"/>
        <end position="29"/>
    </location>
</feature>
<name>A0A0K3CHA2_RHOTO</name>
<gene>
    <name evidence="2" type="primary">FGENESH: predicted gene_7.161</name>
    <name evidence="2" type="ORF">BN2166_0037760</name>
</gene>
<accession>A0A0K3CHA2</accession>
<organism evidence="2 3">
    <name type="scientific">Rhodotorula toruloides</name>
    <name type="common">Yeast</name>
    <name type="synonym">Rhodosporidium toruloides</name>
    <dbReference type="NCBI Taxonomy" id="5286"/>
    <lineage>
        <taxon>Eukaryota</taxon>
        <taxon>Fungi</taxon>
        <taxon>Dikarya</taxon>
        <taxon>Basidiomycota</taxon>
        <taxon>Pucciniomycotina</taxon>
        <taxon>Microbotryomycetes</taxon>
        <taxon>Sporidiobolales</taxon>
        <taxon>Sporidiobolaceae</taxon>
        <taxon>Rhodotorula</taxon>
    </lineage>
</organism>
<proteinExistence type="predicted"/>
<keyword evidence="3" id="KW-1185">Reference proteome</keyword>
<evidence type="ECO:0000313" key="2">
    <source>
        <dbReference type="EMBL" id="CTR07915.1"/>
    </source>
</evidence>